<accession>A0ABY7D1X3</accession>
<dbReference type="EMBL" id="CP110430">
    <property type="protein sequence ID" value="WAQ88962.1"/>
    <property type="molecule type" value="Genomic_DNA"/>
</dbReference>
<protein>
    <submittedName>
        <fullName evidence="1">Uncharacterized protein</fullName>
    </submittedName>
</protein>
<evidence type="ECO:0000313" key="2">
    <source>
        <dbReference type="Proteomes" id="UP001164743"/>
    </source>
</evidence>
<proteinExistence type="predicted"/>
<evidence type="ECO:0000313" key="1">
    <source>
        <dbReference type="EMBL" id="WAQ88962.1"/>
    </source>
</evidence>
<dbReference type="GeneID" id="77801449"/>
<sequence>MLFLQPAIRDGPVAQSSSTRKGIGLAYSEEDTPLNPSFINSLWNISLLLPQPHSKINSNSHPQLI</sequence>
<dbReference type="Proteomes" id="UP001164743">
    <property type="component" value="Chromosome 10A"/>
</dbReference>
<dbReference type="RefSeq" id="XP_053024517.1">
    <property type="nucleotide sequence ID" value="XM_053160554.1"/>
</dbReference>
<keyword evidence="2" id="KW-1185">Reference proteome</keyword>
<gene>
    <name evidence="1" type="ORF">PtA15_10A385</name>
</gene>
<name>A0ABY7D1X3_9BASI</name>
<organism evidence="1 2">
    <name type="scientific">Puccinia triticina</name>
    <dbReference type="NCBI Taxonomy" id="208348"/>
    <lineage>
        <taxon>Eukaryota</taxon>
        <taxon>Fungi</taxon>
        <taxon>Dikarya</taxon>
        <taxon>Basidiomycota</taxon>
        <taxon>Pucciniomycotina</taxon>
        <taxon>Pucciniomycetes</taxon>
        <taxon>Pucciniales</taxon>
        <taxon>Pucciniaceae</taxon>
        <taxon>Puccinia</taxon>
    </lineage>
</organism>
<reference evidence="1" key="1">
    <citation type="submission" date="2022-10" db="EMBL/GenBank/DDBJ databases">
        <title>Puccinia triticina Genome sequencing and assembly.</title>
        <authorList>
            <person name="Li C."/>
        </authorList>
    </citation>
    <scope>NUCLEOTIDE SEQUENCE</scope>
    <source>
        <strain evidence="1">Pt15</strain>
    </source>
</reference>